<dbReference type="PANTHER" id="PTHR43540:SF10">
    <property type="entry name" value="ISOCHORISMATASE"/>
    <property type="match status" value="1"/>
</dbReference>
<dbReference type="SUPFAM" id="SSF52499">
    <property type="entry name" value="Isochorismatase-like hydrolases"/>
    <property type="match status" value="1"/>
</dbReference>
<gene>
    <name evidence="4" type="ORF">PRVXT_000380</name>
</gene>
<proteinExistence type="inferred from homology"/>
<protein>
    <submittedName>
        <fullName evidence="4">Isochorismatase family cysteine hydrolase</fullName>
        <ecNumber evidence="4">3.-.-.-</ecNumber>
    </submittedName>
</protein>
<dbReference type="InterPro" id="IPR000868">
    <property type="entry name" value="Isochorismatase-like_dom"/>
</dbReference>
<dbReference type="RefSeq" id="WP_350344012.1">
    <property type="nucleotide sequence ID" value="NZ_CP158367.1"/>
</dbReference>
<dbReference type="PANTHER" id="PTHR43540">
    <property type="entry name" value="PEROXYUREIDOACRYLATE/UREIDOACRYLATE AMIDOHYDROLASE-RELATED"/>
    <property type="match status" value="1"/>
</dbReference>
<dbReference type="InterPro" id="IPR036380">
    <property type="entry name" value="Isochorismatase-like_sf"/>
</dbReference>
<comment type="similarity">
    <text evidence="1">Belongs to the isochorismatase family.</text>
</comment>
<accession>A0AAU7VN52</accession>
<dbReference type="EMBL" id="CP158367">
    <property type="protein sequence ID" value="XBX75267.1"/>
    <property type="molecule type" value="Genomic_DNA"/>
</dbReference>
<evidence type="ECO:0000256" key="1">
    <source>
        <dbReference type="ARBA" id="ARBA00006336"/>
    </source>
</evidence>
<name>A0AAU7VN52_9FIRM</name>
<organism evidence="4">
    <name type="scientific">Proteinivorax tanatarense</name>
    <dbReference type="NCBI Taxonomy" id="1260629"/>
    <lineage>
        <taxon>Bacteria</taxon>
        <taxon>Bacillati</taxon>
        <taxon>Bacillota</taxon>
        <taxon>Clostridia</taxon>
        <taxon>Eubacteriales</taxon>
        <taxon>Proteinivoracaceae</taxon>
        <taxon>Proteinivorax</taxon>
    </lineage>
</organism>
<evidence type="ECO:0000313" key="4">
    <source>
        <dbReference type="EMBL" id="XBX75267.1"/>
    </source>
</evidence>
<reference evidence="4" key="1">
    <citation type="journal article" date="2013" name="Extremophiles">
        <title>Proteinivorax tanatarense gen. nov., sp. nov., an anaerobic, haloalkaliphilic, proteolytic bacterium isolated from a decaying algal bloom, and proposal of Proteinivoraceae fam. nov.</title>
        <authorList>
            <person name="Kevbrin V."/>
            <person name="Boltyanskaya Y."/>
            <person name="Zhilina T."/>
            <person name="Kolganova T."/>
            <person name="Lavrentjeva E."/>
            <person name="Kuznetsov B."/>
        </authorList>
    </citation>
    <scope>NUCLEOTIDE SEQUENCE</scope>
    <source>
        <strain evidence="4">Z-910T</strain>
    </source>
</reference>
<dbReference type="Pfam" id="PF00857">
    <property type="entry name" value="Isochorismatase"/>
    <property type="match status" value="1"/>
</dbReference>
<keyword evidence="2 4" id="KW-0378">Hydrolase</keyword>
<dbReference type="Gene3D" id="3.40.50.850">
    <property type="entry name" value="Isochorismatase-like"/>
    <property type="match status" value="1"/>
</dbReference>
<dbReference type="InterPro" id="IPR050272">
    <property type="entry name" value="Isochorismatase-like_hydrls"/>
</dbReference>
<dbReference type="EC" id="3.-.-.-" evidence="4"/>
<sequence>MKKILLVIDYQNDFVKGPLGFSKAVELEDTIAEKIDLYRKNGDEVAFTFDTHNEDYLTTQEGRNLPIPHCIKGSDGWNLYGKVAERYLKTDVSFEKNSFGSTELLNYLAKNNYDSVELVGVVSNICVLSNAVLAKTALPESLVLVDASCTASNDEKLNEEALDIMESIQVKVINRA</sequence>
<evidence type="ECO:0000256" key="2">
    <source>
        <dbReference type="ARBA" id="ARBA00022801"/>
    </source>
</evidence>
<dbReference type="AlphaFoldDB" id="A0AAU7VN52"/>
<feature type="domain" description="Isochorismatase-like" evidence="3">
    <location>
        <begin position="4"/>
        <end position="174"/>
    </location>
</feature>
<reference evidence="4" key="2">
    <citation type="submission" date="2024-06" db="EMBL/GenBank/DDBJ databases">
        <authorList>
            <person name="Petrova K.O."/>
            <person name="Toshchakov S.V."/>
            <person name="Boltjanskaja Y.V."/>
            <person name="Kevbrin V."/>
        </authorList>
    </citation>
    <scope>NUCLEOTIDE SEQUENCE</scope>
    <source>
        <strain evidence="4">Z-910T</strain>
    </source>
</reference>
<evidence type="ECO:0000259" key="3">
    <source>
        <dbReference type="Pfam" id="PF00857"/>
    </source>
</evidence>
<dbReference type="CDD" id="cd00431">
    <property type="entry name" value="cysteine_hydrolases"/>
    <property type="match status" value="1"/>
</dbReference>
<dbReference type="GO" id="GO:0016787">
    <property type="term" value="F:hydrolase activity"/>
    <property type="evidence" value="ECO:0007669"/>
    <property type="project" value="UniProtKB-KW"/>
</dbReference>